<evidence type="ECO:0000313" key="2">
    <source>
        <dbReference type="EMBL" id="KAJ8560718.1"/>
    </source>
</evidence>
<keyword evidence="3" id="KW-1185">Reference proteome</keyword>
<dbReference type="AlphaFoldDB" id="A0A9Q1MLF1"/>
<reference evidence="3" key="1">
    <citation type="journal article" date="2023" name="Proc. Natl. Acad. Sci. U.S.A.">
        <title>Genomic and structural basis for evolution of tropane alkaloid biosynthesis.</title>
        <authorList>
            <person name="Wanga Y.-J."/>
            <person name="Taina T."/>
            <person name="Yua J.-Y."/>
            <person name="Lia J."/>
            <person name="Xua B."/>
            <person name="Chenc J."/>
            <person name="D'Auriad J.C."/>
            <person name="Huanga J.-P."/>
            <person name="Huanga S.-X."/>
        </authorList>
    </citation>
    <scope>NUCLEOTIDE SEQUENCE [LARGE SCALE GENOMIC DNA]</scope>
    <source>
        <strain evidence="3">cv. KIB-2019</strain>
    </source>
</reference>
<feature type="region of interest" description="Disordered" evidence="1">
    <location>
        <begin position="79"/>
        <end position="101"/>
    </location>
</feature>
<name>A0A9Q1MLF1_9SOLA</name>
<sequence>MPAAPQPAGADIKGKGKMDEVQGLDTGGTSPAKNFDQEFPALPTRTPPAPKEYIAVTPLPGSRPSGVVHYGQNGINMGANGQGIERAQSSNVTGQALTQIQ</sequence>
<comment type="caution">
    <text evidence="2">The sequence shown here is derived from an EMBL/GenBank/DDBJ whole genome shotgun (WGS) entry which is preliminary data.</text>
</comment>
<evidence type="ECO:0000313" key="3">
    <source>
        <dbReference type="Proteomes" id="UP001152561"/>
    </source>
</evidence>
<evidence type="ECO:0000256" key="1">
    <source>
        <dbReference type="SAM" id="MobiDB-lite"/>
    </source>
</evidence>
<protein>
    <submittedName>
        <fullName evidence="2">Uncharacterized protein</fullName>
    </submittedName>
</protein>
<feature type="compositionally biased region" description="Polar residues" evidence="1">
    <location>
        <begin position="87"/>
        <end position="101"/>
    </location>
</feature>
<organism evidence="2 3">
    <name type="scientific">Anisodus acutangulus</name>
    <dbReference type="NCBI Taxonomy" id="402998"/>
    <lineage>
        <taxon>Eukaryota</taxon>
        <taxon>Viridiplantae</taxon>
        <taxon>Streptophyta</taxon>
        <taxon>Embryophyta</taxon>
        <taxon>Tracheophyta</taxon>
        <taxon>Spermatophyta</taxon>
        <taxon>Magnoliopsida</taxon>
        <taxon>eudicotyledons</taxon>
        <taxon>Gunneridae</taxon>
        <taxon>Pentapetalae</taxon>
        <taxon>asterids</taxon>
        <taxon>lamiids</taxon>
        <taxon>Solanales</taxon>
        <taxon>Solanaceae</taxon>
        <taxon>Solanoideae</taxon>
        <taxon>Hyoscyameae</taxon>
        <taxon>Anisodus</taxon>
    </lineage>
</organism>
<gene>
    <name evidence="2" type="ORF">K7X08_022578</name>
</gene>
<proteinExistence type="predicted"/>
<feature type="region of interest" description="Disordered" evidence="1">
    <location>
        <begin position="1"/>
        <end position="51"/>
    </location>
</feature>
<dbReference type="Proteomes" id="UP001152561">
    <property type="component" value="Unassembled WGS sequence"/>
</dbReference>
<dbReference type="EMBL" id="JAJAGQ010000006">
    <property type="protein sequence ID" value="KAJ8560718.1"/>
    <property type="molecule type" value="Genomic_DNA"/>
</dbReference>
<accession>A0A9Q1MLF1</accession>